<dbReference type="Gene3D" id="3.90.470.20">
    <property type="entry name" value="4'-phosphopantetheinyl transferase domain"/>
    <property type="match status" value="2"/>
</dbReference>
<dbReference type="InterPro" id="IPR050559">
    <property type="entry name" value="P-Pant_transferase_sf"/>
</dbReference>
<gene>
    <name evidence="4" type="ORF">SMD27_20485</name>
</gene>
<keyword evidence="2 4" id="KW-0808">Transferase</keyword>
<keyword evidence="5" id="KW-1185">Reference proteome</keyword>
<evidence type="ECO:0000313" key="4">
    <source>
        <dbReference type="EMBL" id="MDY0885231.1"/>
    </source>
</evidence>
<dbReference type="SUPFAM" id="SSF56214">
    <property type="entry name" value="4'-phosphopantetheinyl transferase"/>
    <property type="match status" value="2"/>
</dbReference>
<dbReference type="Pfam" id="PF01648">
    <property type="entry name" value="ACPS"/>
    <property type="match status" value="1"/>
</dbReference>
<organism evidence="4 5">
    <name type="scientific">Dongia soli</name>
    <dbReference type="NCBI Taxonomy" id="600628"/>
    <lineage>
        <taxon>Bacteria</taxon>
        <taxon>Pseudomonadati</taxon>
        <taxon>Pseudomonadota</taxon>
        <taxon>Alphaproteobacteria</taxon>
        <taxon>Rhodospirillales</taxon>
        <taxon>Dongiaceae</taxon>
        <taxon>Dongia</taxon>
    </lineage>
</organism>
<dbReference type="PANTHER" id="PTHR12215:SF10">
    <property type="entry name" value="L-AMINOADIPATE-SEMIALDEHYDE DEHYDROGENASE-PHOSPHOPANTETHEINYL TRANSFERASE"/>
    <property type="match status" value="1"/>
</dbReference>
<comment type="similarity">
    <text evidence="1">Belongs to the P-Pant transferase superfamily. Gsp/Sfp/HetI/AcpT family.</text>
</comment>
<sequence>MSILREEGEAASDMLERWSHRLPPMGTIAERSRIGRALLYDLLQGVVGDVAADWRIETESSGRPIVFSPNLRSPEPDHLLPSVSIAHSGGWVMCGMSQEGKIGVDLEMLRSDRNWQGMAESAFGPQEVRRAAQHGMPGFYRLWTLREAMAKATGEGWPAVTDKQDRADTGPDTGIWFASLDGASWSLWHERMLCLATQRQFSLAVARSYRAKASPTSHMPLKWWHLSQELQMMETQS</sequence>
<dbReference type="GO" id="GO:0016740">
    <property type="term" value="F:transferase activity"/>
    <property type="evidence" value="ECO:0007669"/>
    <property type="project" value="UniProtKB-KW"/>
</dbReference>
<evidence type="ECO:0000259" key="3">
    <source>
        <dbReference type="Pfam" id="PF01648"/>
    </source>
</evidence>
<accession>A0ABU5EIX5</accession>
<reference evidence="4 5" key="1">
    <citation type="journal article" date="2016" name="Antonie Van Leeuwenhoek">
        <title>Dongia soli sp. nov., isolated from soil from Dokdo, Korea.</title>
        <authorList>
            <person name="Kim D.U."/>
            <person name="Lee H."/>
            <person name="Kim H."/>
            <person name="Kim S.G."/>
            <person name="Ka J.O."/>
        </authorList>
    </citation>
    <scope>NUCLEOTIDE SEQUENCE [LARGE SCALE GENOMIC DNA]</scope>
    <source>
        <strain evidence="4 5">D78</strain>
    </source>
</reference>
<evidence type="ECO:0000313" key="5">
    <source>
        <dbReference type="Proteomes" id="UP001279642"/>
    </source>
</evidence>
<dbReference type="InterPro" id="IPR008278">
    <property type="entry name" value="4-PPantetheinyl_Trfase_dom"/>
</dbReference>
<proteinExistence type="inferred from homology"/>
<dbReference type="PANTHER" id="PTHR12215">
    <property type="entry name" value="PHOSPHOPANTETHEINE TRANSFERASE"/>
    <property type="match status" value="1"/>
</dbReference>
<dbReference type="EMBL" id="JAXCLW010000008">
    <property type="protein sequence ID" value="MDY0885231.1"/>
    <property type="molecule type" value="Genomic_DNA"/>
</dbReference>
<dbReference type="InterPro" id="IPR037143">
    <property type="entry name" value="4-PPantetheinyl_Trfase_dom_sf"/>
</dbReference>
<evidence type="ECO:0000256" key="1">
    <source>
        <dbReference type="ARBA" id="ARBA00010990"/>
    </source>
</evidence>
<evidence type="ECO:0000256" key="2">
    <source>
        <dbReference type="ARBA" id="ARBA00022679"/>
    </source>
</evidence>
<dbReference type="RefSeq" id="WP_320510305.1">
    <property type="nucleotide sequence ID" value="NZ_JAXCLW010000008.1"/>
</dbReference>
<name>A0ABU5EIX5_9PROT</name>
<dbReference type="Proteomes" id="UP001279642">
    <property type="component" value="Unassembled WGS sequence"/>
</dbReference>
<protein>
    <submittedName>
        <fullName evidence="4">4'-phosphopantetheinyl transferase superfamily protein</fullName>
    </submittedName>
</protein>
<feature type="domain" description="4'-phosphopantetheinyl transferase" evidence="3">
    <location>
        <begin position="102"/>
        <end position="199"/>
    </location>
</feature>
<comment type="caution">
    <text evidence="4">The sequence shown here is derived from an EMBL/GenBank/DDBJ whole genome shotgun (WGS) entry which is preliminary data.</text>
</comment>